<feature type="transmembrane region" description="Helical" evidence="6">
    <location>
        <begin position="45"/>
        <end position="71"/>
    </location>
</feature>
<proteinExistence type="predicted"/>
<comment type="subcellular location">
    <subcellularLocation>
        <location evidence="1">Membrane</location>
        <topology evidence="1">Multi-pass membrane protein</topology>
    </subcellularLocation>
</comment>
<accession>A0A146FZE7</accession>
<dbReference type="AlphaFoldDB" id="A0A146FZE7"/>
<dbReference type="GO" id="GO:0016020">
    <property type="term" value="C:membrane"/>
    <property type="evidence" value="ECO:0007669"/>
    <property type="project" value="UniProtKB-SubCell"/>
</dbReference>
<name>A0A146FZE7_ASPKA</name>
<feature type="transmembrane region" description="Helical" evidence="6">
    <location>
        <begin position="288"/>
        <end position="312"/>
    </location>
</feature>
<evidence type="ECO:0000313" key="7">
    <source>
        <dbReference type="EMBL" id="GAT31020.1"/>
    </source>
</evidence>
<dbReference type="VEuPathDB" id="FungiDB:ASPFODRAFT_195608"/>
<feature type="transmembrane region" description="Helical" evidence="6">
    <location>
        <begin position="219"/>
        <end position="240"/>
    </location>
</feature>
<dbReference type="Proteomes" id="UP000075230">
    <property type="component" value="Unassembled WGS sequence"/>
</dbReference>
<feature type="transmembrane region" description="Helical" evidence="6">
    <location>
        <begin position="379"/>
        <end position="402"/>
    </location>
</feature>
<feature type="transmembrane region" description="Helical" evidence="6">
    <location>
        <begin position="446"/>
        <end position="469"/>
    </location>
</feature>
<comment type="caution">
    <text evidence="7">The sequence shown here is derived from an EMBL/GenBank/DDBJ whole genome shotgun (WGS) entry which is preliminary data.</text>
</comment>
<feature type="transmembrane region" description="Helical" evidence="6">
    <location>
        <begin position="354"/>
        <end position="373"/>
    </location>
</feature>
<reference evidence="7 8" key="1">
    <citation type="journal article" date="2016" name="DNA Res.">
        <title>Genome sequence of Aspergillus luchuensis NBRC 4314.</title>
        <authorList>
            <person name="Yamada O."/>
            <person name="Machida M."/>
            <person name="Hosoyama A."/>
            <person name="Goto M."/>
            <person name="Takahashi T."/>
            <person name="Futagami T."/>
            <person name="Yamagata Y."/>
            <person name="Takeuchi M."/>
            <person name="Kobayashi T."/>
            <person name="Koike H."/>
            <person name="Abe K."/>
            <person name="Asai K."/>
            <person name="Arita M."/>
            <person name="Fujita N."/>
            <person name="Fukuda K."/>
            <person name="Higa K."/>
            <person name="Horikawa H."/>
            <person name="Ishikawa T."/>
            <person name="Jinno K."/>
            <person name="Kato Y."/>
            <person name="Kirimura K."/>
            <person name="Mizutani O."/>
            <person name="Nakasone K."/>
            <person name="Sano M."/>
            <person name="Shiraishi Y."/>
            <person name="Tsukahara M."/>
            <person name="Gomi K."/>
        </authorList>
    </citation>
    <scope>NUCLEOTIDE SEQUENCE [LARGE SCALE GENOMIC DNA]</scope>
    <source>
        <strain evidence="7 8">RIB 2604</strain>
    </source>
</reference>
<keyword evidence="5 6" id="KW-0472">Membrane</keyword>
<dbReference type="EMBL" id="BCWF01000037">
    <property type="protein sequence ID" value="GAT31020.1"/>
    <property type="molecule type" value="Genomic_DNA"/>
</dbReference>
<keyword evidence="2" id="KW-0813">Transport</keyword>
<feature type="transmembrane region" description="Helical" evidence="6">
    <location>
        <begin position="156"/>
        <end position="179"/>
    </location>
</feature>
<evidence type="ECO:0000313" key="8">
    <source>
        <dbReference type="Proteomes" id="UP000075230"/>
    </source>
</evidence>
<protein>
    <submittedName>
        <fullName evidence="7">MFS allantoate transporter</fullName>
    </submittedName>
</protein>
<dbReference type="PANTHER" id="PTHR43791">
    <property type="entry name" value="PERMEASE-RELATED"/>
    <property type="match status" value="1"/>
</dbReference>
<evidence type="ECO:0000256" key="4">
    <source>
        <dbReference type="ARBA" id="ARBA00022989"/>
    </source>
</evidence>
<reference evidence="8" key="2">
    <citation type="submission" date="2016-02" db="EMBL/GenBank/DDBJ databases">
        <title>Genome sequencing of Aspergillus luchuensis NBRC 4314.</title>
        <authorList>
            <person name="Yamada O."/>
        </authorList>
    </citation>
    <scope>NUCLEOTIDE SEQUENCE [LARGE SCALE GENOMIC DNA]</scope>
    <source>
        <strain evidence="8">RIB 2604</strain>
    </source>
</reference>
<sequence length="502" mass="56165">MNDPKTTTDHLESVEQDQKLDETQWPAQFDPILLRRVIRKVDWMVIPFICITYLITYIDKAMMGYAAVFGLKEDLHLKGTEYSWLGMGSRLPYDNTLTLTGSMFYFGYLAFEYPSVFAMQKLSVSKWLSVNIFIWGGVTMALAACTHFQPFLGLRFVLGALESCSTPAYLLITATWYTIEEQPIRIGWWSTFLGIANAFGGLLAFAIGHIQGNLASWQYQFIIIGAISSVWGIFMFFTLADGPSTARWLNAQEKYVAIHRLGPVHSGTRVSEIKRYQMWEALTDPKTWFFFLCGVCTQVVNGAASNFGSLIIEGFGYSNLVTTLFQIPYGMVILVSNVSAMYIQRWLPGQKRCIVGAIYVCPALAGAVGIHTISRDHQIALLVCYWLTSTYTASFAMIMSLITANTGGTTKRSVVNAIFFISYCVGNIVGPFAFKSDEAPQYTSGIIAMLVAYCVEIFLLLGFAVYAAYLNRTKDGITTTSGQTDTDVDQTDRENVHFRYSY</sequence>
<keyword evidence="4 6" id="KW-1133">Transmembrane helix</keyword>
<dbReference type="Pfam" id="PF07690">
    <property type="entry name" value="MFS_1"/>
    <property type="match status" value="1"/>
</dbReference>
<dbReference type="GO" id="GO:0022857">
    <property type="term" value="F:transmembrane transporter activity"/>
    <property type="evidence" value="ECO:0007669"/>
    <property type="project" value="InterPro"/>
</dbReference>
<dbReference type="Gene3D" id="1.20.1250.20">
    <property type="entry name" value="MFS general substrate transporter like domains"/>
    <property type="match status" value="1"/>
</dbReference>
<evidence type="ECO:0000256" key="1">
    <source>
        <dbReference type="ARBA" id="ARBA00004141"/>
    </source>
</evidence>
<evidence type="ECO:0000256" key="2">
    <source>
        <dbReference type="ARBA" id="ARBA00022448"/>
    </source>
</evidence>
<evidence type="ECO:0000256" key="5">
    <source>
        <dbReference type="ARBA" id="ARBA00023136"/>
    </source>
</evidence>
<feature type="transmembrane region" description="Helical" evidence="6">
    <location>
        <begin position="186"/>
        <end position="207"/>
    </location>
</feature>
<feature type="transmembrane region" description="Helical" evidence="6">
    <location>
        <begin position="91"/>
        <end position="111"/>
    </location>
</feature>
<feature type="transmembrane region" description="Helical" evidence="6">
    <location>
        <begin position="324"/>
        <end position="342"/>
    </location>
</feature>
<dbReference type="InterPro" id="IPR011701">
    <property type="entry name" value="MFS"/>
</dbReference>
<feature type="transmembrane region" description="Helical" evidence="6">
    <location>
        <begin position="132"/>
        <end position="150"/>
    </location>
</feature>
<organism evidence="7 8">
    <name type="scientific">Aspergillus kawachii</name>
    <name type="common">White koji mold</name>
    <name type="synonym">Aspergillus awamori var. kawachi</name>
    <dbReference type="NCBI Taxonomy" id="1069201"/>
    <lineage>
        <taxon>Eukaryota</taxon>
        <taxon>Fungi</taxon>
        <taxon>Dikarya</taxon>
        <taxon>Ascomycota</taxon>
        <taxon>Pezizomycotina</taxon>
        <taxon>Eurotiomycetes</taxon>
        <taxon>Eurotiomycetidae</taxon>
        <taxon>Eurotiales</taxon>
        <taxon>Aspergillaceae</taxon>
        <taxon>Aspergillus</taxon>
        <taxon>Aspergillus subgen. Circumdati</taxon>
    </lineage>
</organism>
<evidence type="ECO:0000256" key="6">
    <source>
        <dbReference type="SAM" id="Phobius"/>
    </source>
</evidence>
<gene>
    <name evidence="7" type="ORF">RIB2604_03800120</name>
</gene>
<dbReference type="PANTHER" id="PTHR43791:SF97">
    <property type="entry name" value="ALLANTOATE TRANSPORTER, PUTATIVE (AFU_ORTHOLOGUE AFUA_1G14700)-RELATED"/>
    <property type="match status" value="1"/>
</dbReference>
<dbReference type="InterPro" id="IPR036259">
    <property type="entry name" value="MFS_trans_sf"/>
</dbReference>
<evidence type="ECO:0000256" key="3">
    <source>
        <dbReference type="ARBA" id="ARBA00022692"/>
    </source>
</evidence>
<feature type="transmembrane region" description="Helical" evidence="6">
    <location>
        <begin position="414"/>
        <end position="434"/>
    </location>
</feature>
<keyword evidence="3 6" id="KW-0812">Transmembrane</keyword>
<dbReference type="SUPFAM" id="SSF103473">
    <property type="entry name" value="MFS general substrate transporter"/>
    <property type="match status" value="1"/>
</dbReference>